<keyword evidence="2" id="KW-1185">Reference proteome</keyword>
<dbReference type="Proteomes" id="UP000601789">
    <property type="component" value="Unassembled WGS sequence"/>
</dbReference>
<name>A0ABS0SA48_9HYPH</name>
<proteinExistence type="predicted"/>
<organism evidence="1 2">
    <name type="scientific">Aquamicrobium zhengzhouense</name>
    <dbReference type="NCBI Taxonomy" id="2781738"/>
    <lineage>
        <taxon>Bacteria</taxon>
        <taxon>Pseudomonadati</taxon>
        <taxon>Pseudomonadota</taxon>
        <taxon>Alphaproteobacteria</taxon>
        <taxon>Hyphomicrobiales</taxon>
        <taxon>Phyllobacteriaceae</taxon>
        <taxon>Aquamicrobium</taxon>
    </lineage>
</organism>
<gene>
    <name evidence="1" type="ORF">IOD40_05635</name>
</gene>
<reference evidence="1 2" key="1">
    <citation type="submission" date="2020-10" db="EMBL/GenBank/DDBJ databases">
        <title>Aquamicrobium zhengzhouensis sp. nov., a exopolysaccharide producing bacterium isolated from farmland soil.</title>
        <authorList>
            <person name="Wang X."/>
        </authorList>
    </citation>
    <scope>NUCLEOTIDE SEQUENCE [LARGE SCALE GENOMIC DNA]</scope>
    <source>
        <strain evidence="2">cd-1</strain>
    </source>
</reference>
<evidence type="ECO:0000313" key="2">
    <source>
        <dbReference type="Proteomes" id="UP000601789"/>
    </source>
</evidence>
<comment type="caution">
    <text evidence="1">The sequence shown here is derived from an EMBL/GenBank/DDBJ whole genome shotgun (WGS) entry which is preliminary data.</text>
</comment>
<protein>
    <submittedName>
        <fullName evidence="1">Uncharacterized protein</fullName>
    </submittedName>
</protein>
<accession>A0ABS0SA48</accession>
<evidence type="ECO:0000313" key="1">
    <source>
        <dbReference type="EMBL" id="MBI1620142.1"/>
    </source>
</evidence>
<dbReference type="RefSeq" id="WP_210336798.1">
    <property type="nucleotide sequence ID" value="NZ_JADGMQ010000002.1"/>
</dbReference>
<dbReference type="EMBL" id="JADGMQ010000002">
    <property type="protein sequence ID" value="MBI1620142.1"/>
    <property type="molecule type" value="Genomic_DNA"/>
</dbReference>
<sequence>MEGSDIEMTLAGYRVALEGCPAWAIANAVRRFLQGKVPHQSKVFCPKPPELREAVDAVMAPVLRQIEDEKRRGRLREEAARFASPVVRTDGEKARAAQLYAEFCRKHAETASAGHISEPERATLDPEKLAMIPDAPTTFERLAWISRGGQHG</sequence>